<sequence length="185" mass="20389">MTITIVNNTGYEAFFTINKGDLVIAHWTHLSGNGKLEIQTDMIGTIIARANFLNTEYVSDRMQLNDTAAYVAQIDQDLENKSYVLRLVETGSSKPPFMQLYKTCTPPVSFILQMHGLFEQEITQGRGFNALNLQTGPGYTVQAVINGITLPTVNFSDENASITAVAVEDNPVAGFYKLEVTQSTN</sequence>
<dbReference type="Proteomes" id="UP000646911">
    <property type="component" value="Unassembled WGS sequence"/>
</dbReference>
<keyword evidence="2" id="KW-1185">Reference proteome</keyword>
<accession>A0ABR6Z8S1</accession>
<dbReference type="EMBL" id="JACOFX010000004">
    <property type="protein sequence ID" value="MBC3908160.1"/>
    <property type="molecule type" value="Genomic_DNA"/>
</dbReference>
<evidence type="ECO:0000313" key="1">
    <source>
        <dbReference type="EMBL" id="MBC3908160.1"/>
    </source>
</evidence>
<organism evidence="1 2">
    <name type="scientific">Undibacterium umbellatum</name>
    <dbReference type="NCBI Taxonomy" id="2762300"/>
    <lineage>
        <taxon>Bacteria</taxon>
        <taxon>Pseudomonadati</taxon>
        <taxon>Pseudomonadota</taxon>
        <taxon>Betaproteobacteria</taxon>
        <taxon>Burkholderiales</taxon>
        <taxon>Oxalobacteraceae</taxon>
        <taxon>Undibacterium</taxon>
    </lineage>
</organism>
<comment type="caution">
    <text evidence="1">The sequence shown here is derived from an EMBL/GenBank/DDBJ whole genome shotgun (WGS) entry which is preliminary data.</text>
</comment>
<proteinExistence type="predicted"/>
<dbReference type="RefSeq" id="WP_186953703.1">
    <property type="nucleotide sequence ID" value="NZ_JACOFX010000004.1"/>
</dbReference>
<reference evidence="1 2" key="1">
    <citation type="submission" date="2020-08" db="EMBL/GenBank/DDBJ databases">
        <title>Novel species isolated from subtropical streams in China.</title>
        <authorList>
            <person name="Lu H."/>
        </authorList>
    </citation>
    <scope>NUCLEOTIDE SEQUENCE [LARGE SCALE GENOMIC DNA]</scope>
    <source>
        <strain evidence="1 2">NL8W</strain>
    </source>
</reference>
<protein>
    <submittedName>
        <fullName evidence="1">Uncharacterized protein</fullName>
    </submittedName>
</protein>
<name>A0ABR6Z8S1_9BURK</name>
<gene>
    <name evidence="1" type="ORF">H8L47_11390</name>
</gene>
<evidence type="ECO:0000313" key="2">
    <source>
        <dbReference type="Proteomes" id="UP000646911"/>
    </source>
</evidence>